<dbReference type="Gene3D" id="3.40.50.1820">
    <property type="entry name" value="alpha/beta hydrolase"/>
    <property type="match status" value="1"/>
</dbReference>
<dbReference type="AlphaFoldDB" id="A0AAV9GII9"/>
<sequence length="564" mass="60835">MASQSSLFEHRTIGPIRGISKIPGVTQFLGVQYATLRDRFSRGELLKAYPATHPQVKDGVLDATKLGPLPLSPVDGCAWEHKLIQCALPAPEFEQSDIDCLTLNIAVPGVQDNDGPSWPVLALVHGGAFATGSSSYPQYDLGRIVRISVDLGKPVIAVGINYRLGVPGFLHSAAMNSAGYKPNNGLNDQRLGLLWIQQNIAGFHGDPHRVTYIGESSGAASGCFHLHSPEPLFSQLITMSGTSLIKAKPLEGAERSFQTAIQLLNPAEASSLSNTAQVQLLLDTPMADIRDKIGRKVPLGPVVDGEMIPRANSFVLMANPTEAEQTIPGTKWCKRILMGDCQMDGNAYAPRLAARKDILPHTLATYLAATLDPIDSVLAPKIVSGYGLQTSATTNTPESTKAVLDFATDICFALGARAFARSWSAKAASGDGHEAFLYRFNVPNPWDGPWKGHATHILDIAFVLQNYREQLSPGQQKTGDLFARHIVEFVNGEKPWAAYQVGSGEGSMVYCAPEQGDEDESYFTESEDPTRTGGRDVLQGVAREPAVLDAVMTAWEKFMKGPLS</sequence>
<dbReference type="EMBL" id="MU865951">
    <property type="protein sequence ID" value="KAK4447163.1"/>
    <property type="molecule type" value="Genomic_DNA"/>
</dbReference>
<gene>
    <name evidence="2" type="ORF">QBC34DRAFT_382410</name>
</gene>
<dbReference type="InterPro" id="IPR029058">
    <property type="entry name" value="AB_hydrolase_fold"/>
</dbReference>
<reference evidence="2" key="2">
    <citation type="submission" date="2023-05" db="EMBL/GenBank/DDBJ databases">
        <authorList>
            <consortium name="Lawrence Berkeley National Laboratory"/>
            <person name="Steindorff A."/>
            <person name="Hensen N."/>
            <person name="Bonometti L."/>
            <person name="Westerberg I."/>
            <person name="Brannstrom I.O."/>
            <person name="Guillou S."/>
            <person name="Cros-Aarteil S."/>
            <person name="Calhoun S."/>
            <person name="Haridas S."/>
            <person name="Kuo A."/>
            <person name="Mondo S."/>
            <person name="Pangilinan J."/>
            <person name="Riley R."/>
            <person name="Labutti K."/>
            <person name="Andreopoulos B."/>
            <person name="Lipzen A."/>
            <person name="Chen C."/>
            <person name="Yanf M."/>
            <person name="Daum C."/>
            <person name="Ng V."/>
            <person name="Clum A."/>
            <person name="Ohm R."/>
            <person name="Martin F."/>
            <person name="Silar P."/>
            <person name="Natvig D."/>
            <person name="Lalanne C."/>
            <person name="Gautier V."/>
            <person name="Ament-Velasquez S.L."/>
            <person name="Kruys A."/>
            <person name="Hutchinson M.I."/>
            <person name="Powell A.J."/>
            <person name="Barry K."/>
            <person name="Miller A.N."/>
            <person name="Grigoriev I.V."/>
            <person name="Debuchy R."/>
            <person name="Gladieux P."/>
            <person name="Thoren M.H."/>
            <person name="Johannesson H."/>
        </authorList>
    </citation>
    <scope>NUCLEOTIDE SEQUENCE</scope>
    <source>
        <strain evidence="2">PSN243</strain>
    </source>
</reference>
<dbReference type="Proteomes" id="UP001321760">
    <property type="component" value="Unassembled WGS sequence"/>
</dbReference>
<dbReference type="PANTHER" id="PTHR11559">
    <property type="entry name" value="CARBOXYLESTERASE"/>
    <property type="match status" value="1"/>
</dbReference>
<dbReference type="Pfam" id="PF00135">
    <property type="entry name" value="COesterase"/>
    <property type="match status" value="1"/>
</dbReference>
<comment type="caution">
    <text evidence="2">The sequence shown here is derived from an EMBL/GenBank/DDBJ whole genome shotgun (WGS) entry which is preliminary data.</text>
</comment>
<keyword evidence="2" id="KW-0378">Hydrolase</keyword>
<proteinExistence type="predicted"/>
<evidence type="ECO:0000313" key="3">
    <source>
        <dbReference type="Proteomes" id="UP001321760"/>
    </source>
</evidence>
<evidence type="ECO:0000313" key="2">
    <source>
        <dbReference type="EMBL" id="KAK4447163.1"/>
    </source>
</evidence>
<dbReference type="InterPro" id="IPR002018">
    <property type="entry name" value="CarbesteraseB"/>
</dbReference>
<dbReference type="InterPro" id="IPR050309">
    <property type="entry name" value="Type-B_Carboxylest/Lipase"/>
</dbReference>
<feature type="domain" description="Carboxylesterase type B" evidence="1">
    <location>
        <begin position="14"/>
        <end position="496"/>
    </location>
</feature>
<reference evidence="2" key="1">
    <citation type="journal article" date="2023" name="Mol. Phylogenet. Evol.">
        <title>Genome-scale phylogeny and comparative genomics of the fungal order Sordariales.</title>
        <authorList>
            <person name="Hensen N."/>
            <person name="Bonometti L."/>
            <person name="Westerberg I."/>
            <person name="Brannstrom I.O."/>
            <person name="Guillou S."/>
            <person name="Cros-Aarteil S."/>
            <person name="Calhoun S."/>
            <person name="Haridas S."/>
            <person name="Kuo A."/>
            <person name="Mondo S."/>
            <person name="Pangilinan J."/>
            <person name="Riley R."/>
            <person name="LaButti K."/>
            <person name="Andreopoulos B."/>
            <person name="Lipzen A."/>
            <person name="Chen C."/>
            <person name="Yan M."/>
            <person name="Daum C."/>
            <person name="Ng V."/>
            <person name="Clum A."/>
            <person name="Steindorff A."/>
            <person name="Ohm R.A."/>
            <person name="Martin F."/>
            <person name="Silar P."/>
            <person name="Natvig D.O."/>
            <person name="Lalanne C."/>
            <person name="Gautier V."/>
            <person name="Ament-Velasquez S.L."/>
            <person name="Kruys A."/>
            <person name="Hutchinson M.I."/>
            <person name="Powell A.J."/>
            <person name="Barry K."/>
            <person name="Miller A.N."/>
            <person name="Grigoriev I.V."/>
            <person name="Debuchy R."/>
            <person name="Gladieux P."/>
            <person name="Hiltunen Thoren M."/>
            <person name="Johannesson H."/>
        </authorList>
    </citation>
    <scope>NUCLEOTIDE SEQUENCE</scope>
    <source>
        <strain evidence="2">PSN243</strain>
    </source>
</reference>
<keyword evidence="3" id="KW-1185">Reference proteome</keyword>
<evidence type="ECO:0000259" key="1">
    <source>
        <dbReference type="Pfam" id="PF00135"/>
    </source>
</evidence>
<dbReference type="SUPFAM" id="SSF53474">
    <property type="entry name" value="alpha/beta-Hydrolases"/>
    <property type="match status" value="1"/>
</dbReference>
<name>A0AAV9GII9_9PEZI</name>
<protein>
    <submittedName>
        <fullName evidence="2">Alpha/Beta hydrolase protein</fullName>
    </submittedName>
</protein>
<accession>A0AAV9GII9</accession>
<dbReference type="GO" id="GO:0016787">
    <property type="term" value="F:hydrolase activity"/>
    <property type="evidence" value="ECO:0007669"/>
    <property type="project" value="UniProtKB-KW"/>
</dbReference>
<organism evidence="2 3">
    <name type="scientific">Podospora aff. communis PSN243</name>
    <dbReference type="NCBI Taxonomy" id="3040156"/>
    <lineage>
        <taxon>Eukaryota</taxon>
        <taxon>Fungi</taxon>
        <taxon>Dikarya</taxon>
        <taxon>Ascomycota</taxon>
        <taxon>Pezizomycotina</taxon>
        <taxon>Sordariomycetes</taxon>
        <taxon>Sordariomycetidae</taxon>
        <taxon>Sordariales</taxon>
        <taxon>Podosporaceae</taxon>
        <taxon>Podospora</taxon>
    </lineage>
</organism>